<dbReference type="PROSITE" id="PS50112">
    <property type="entry name" value="PAS"/>
    <property type="match status" value="1"/>
</dbReference>
<sequence>MALRQSEEFNSSLLTNCPYPVIVLNPDASIRYVNPALGKLTGFPSAELVGSKPPYPWWIEGTREECSRNLMKAMRRGTRKYEQLFKRKNGTSFWVEIDFKTVKVDREFKYYLANWVDLTERKRLRENMEFYISEIT</sequence>
<evidence type="ECO:0000259" key="1">
    <source>
        <dbReference type="PROSITE" id="PS50112"/>
    </source>
</evidence>
<feature type="domain" description="PAC" evidence="2">
    <location>
        <begin position="79"/>
        <end position="130"/>
    </location>
</feature>
<dbReference type="InterPro" id="IPR035965">
    <property type="entry name" value="PAS-like_dom_sf"/>
</dbReference>
<accession>X1QQY9</accession>
<dbReference type="Pfam" id="PF13426">
    <property type="entry name" value="PAS_9"/>
    <property type="match status" value="1"/>
</dbReference>
<organism evidence="3">
    <name type="scientific">marine sediment metagenome</name>
    <dbReference type="NCBI Taxonomy" id="412755"/>
    <lineage>
        <taxon>unclassified sequences</taxon>
        <taxon>metagenomes</taxon>
        <taxon>ecological metagenomes</taxon>
    </lineage>
</organism>
<name>X1QQY9_9ZZZZ</name>
<evidence type="ECO:0000259" key="2">
    <source>
        <dbReference type="PROSITE" id="PS50113"/>
    </source>
</evidence>
<dbReference type="EMBL" id="BARV01036794">
    <property type="protein sequence ID" value="GAI57216.1"/>
    <property type="molecule type" value="Genomic_DNA"/>
</dbReference>
<dbReference type="CDD" id="cd00130">
    <property type="entry name" value="PAS"/>
    <property type="match status" value="1"/>
</dbReference>
<evidence type="ECO:0000313" key="3">
    <source>
        <dbReference type="EMBL" id="GAI57216.1"/>
    </source>
</evidence>
<reference evidence="3" key="1">
    <citation type="journal article" date="2014" name="Front. Microbiol.">
        <title>High frequency of phylogenetically diverse reductive dehalogenase-homologous genes in deep subseafloor sedimentary metagenomes.</title>
        <authorList>
            <person name="Kawai M."/>
            <person name="Futagami T."/>
            <person name="Toyoda A."/>
            <person name="Takaki Y."/>
            <person name="Nishi S."/>
            <person name="Hori S."/>
            <person name="Arai W."/>
            <person name="Tsubouchi T."/>
            <person name="Morono Y."/>
            <person name="Uchiyama I."/>
            <person name="Ito T."/>
            <person name="Fujiyama A."/>
            <person name="Inagaki F."/>
            <person name="Takami H."/>
        </authorList>
    </citation>
    <scope>NUCLEOTIDE SEQUENCE</scope>
    <source>
        <strain evidence="3">Expedition CK06-06</strain>
    </source>
</reference>
<dbReference type="InterPro" id="IPR000014">
    <property type="entry name" value="PAS"/>
</dbReference>
<proteinExistence type="predicted"/>
<protein>
    <recommendedName>
        <fullName evidence="4">PAS domain-containing protein</fullName>
    </recommendedName>
</protein>
<dbReference type="NCBIfam" id="TIGR00229">
    <property type="entry name" value="sensory_box"/>
    <property type="match status" value="1"/>
</dbReference>
<dbReference type="PROSITE" id="PS50113">
    <property type="entry name" value="PAC"/>
    <property type="match status" value="1"/>
</dbReference>
<evidence type="ECO:0008006" key="4">
    <source>
        <dbReference type="Google" id="ProtNLM"/>
    </source>
</evidence>
<gene>
    <name evidence="3" type="ORF">S06H3_57077</name>
</gene>
<dbReference type="SMART" id="SM00091">
    <property type="entry name" value="PAS"/>
    <property type="match status" value="1"/>
</dbReference>
<dbReference type="AlphaFoldDB" id="X1QQY9"/>
<dbReference type="Gene3D" id="3.30.450.20">
    <property type="entry name" value="PAS domain"/>
    <property type="match status" value="1"/>
</dbReference>
<dbReference type="SUPFAM" id="SSF55785">
    <property type="entry name" value="PYP-like sensor domain (PAS domain)"/>
    <property type="match status" value="1"/>
</dbReference>
<comment type="caution">
    <text evidence="3">The sequence shown here is derived from an EMBL/GenBank/DDBJ whole genome shotgun (WGS) entry which is preliminary data.</text>
</comment>
<dbReference type="InterPro" id="IPR000700">
    <property type="entry name" value="PAS-assoc_C"/>
</dbReference>
<feature type="domain" description="PAS" evidence="1">
    <location>
        <begin position="6"/>
        <end position="77"/>
    </location>
</feature>
<feature type="non-terminal residue" evidence="3">
    <location>
        <position position="136"/>
    </location>
</feature>